<dbReference type="AlphaFoldDB" id="A0A1F8E9X7"/>
<sequence length="203" mass="23727">MLAFTKKELAIMKRLDTPAKVQDFLNRIPINFEKDGVDRVKSPIMVLRDKSAHCIEAAILGAYILSLHSHQPLLLHLASTQEDMDHVIAPFKTKGHWGALSKGNHVTLRYRDPVYKTIRELAMSFFNEYYLENGVKTMRSYSRPLNLNIFGSHWMVQNEDLWDIDQKLDKIKHFDIAPKEIIRKLRKADQVERRALDITDWKE</sequence>
<organism evidence="1 2">
    <name type="scientific">Candidatus Yanofskybacteria bacterium RIFCSPHIGHO2_01_FULL_41_21</name>
    <dbReference type="NCBI Taxonomy" id="1802660"/>
    <lineage>
        <taxon>Bacteria</taxon>
        <taxon>Candidatus Yanofskyibacteriota</taxon>
    </lineage>
</organism>
<evidence type="ECO:0000313" key="1">
    <source>
        <dbReference type="EMBL" id="OGM97711.1"/>
    </source>
</evidence>
<accession>A0A1F8E9X7</accession>
<dbReference type="Proteomes" id="UP000178520">
    <property type="component" value="Unassembled WGS sequence"/>
</dbReference>
<evidence type="ECO:0008006" key="3">
    <source>
        <dbReference type="Google" id="ProtNLM"/>
    </source>
</evidence>
<proteinExistence type="predicted"/>
<name>A0A1F8E9X7_9BACT</name>
<reference evidence="1 2" key="1">
    <citation type="journal article" date="2016" name="Nat. Commun.">
        <title>Thousands of microbial genomes shed light on interconnected biogeochemical processes in an aquifer system.</title>
        <authorList>
            <person name="Anantharaman K."/>
            <person name="Brown C.T."/>
            <person name="Hug L.A."/>
            <person name="Sharon I."/>
            <person name="Castelle C.J."/>
            <person name="Probst A.J."/>
            <person name="Thomas B.C."/>
            <person name="Singh A."/>
            <person name="Wilkins M.J."/>
            <person name="Karaoz U."/>
            <person name="Brodie E.L."/>
            <person name="Williams K.H."/>
            <person name="Hubbard S.S."/>
            <person name="Banfield J.F."/>
        </authorList>
    </citation>
    <scope>NUCLEOTIDE SEQUENCE [LARGE SCALE GENOMIC DNA]</scope>
</reference>
<dbReference type="EMBL" id="MGJA01000009">
    <property type="protein sequence ID" value="OGM97711.1"/>
    <property type="molecule type" value="Genomic_DNA"/>
</dbReference>
<protein>
    <recommendedName>
        <fullName evidence="3">Transglutaminase-like domain-containing protein</fullName>
    </recommendedName>
</protein>
<comment type="caution">
    <text evidence="1">The sequence shown here is derived from an EMBL/GenBank/DDBJ whole genome shotgun (WGS) entry which is preliminary data.</text>
</comment>
<evidence type="ECO:0000313" key="2">
    <source>
        <dbReference type="Proteomes" id="UP000178520"/>
    </source>
</evidence>
<gene>
    <name evidence="1" type="ORF">A2735_01045</name>
</gene>
<dbReference type="STRING" id="1802660.A2735_01045"/>